<dbReference type="PANTHER" id="PTHR44196:SF1">
    <property type="entry name" value="DEHYDROGENASE_REDUCTASE SDR FAMILY MEMBER 7B"/>
    <property type="match status" value="1"/>
</dbReference>
<dbReference type="SUPFAM" id="SSF51735">
    <property type="entry name" value="NAD(P)-binding Rossmann-fold domains"/>
    <property type="match status" value="1"/>
</dbReference>
<dbReference type="PRINTS" id="PR00081">
    <property type="entry name" value="GDHRDH"/>
</dbReference>
<dbReference type="AlphaFoldDB" id="A0A9Q3ZCZ3"/>
<dbReference type="CDD" id="cd05233">
    <property type="entry name" value="SDR_c"/>
    <property type="match status" value="1"/>
</dbReference>
<reference evidence="4" key="1">
    <citation type="submission" date="2022-01" db="EMBL/GenBank/DDBJ databases">
        <authorList>
            <person name="Karlyshev A.V."/>
            <person name="Jaspars M."/>
        </authorList>
    </citation>
    <scope>NUCLEOTIDE SEQUENCE</scope>
    <source>
        <strain evidence="4">AGSA3-2</strain>
    </source>
</reference>
<dbReference type="RefSeq" id="WP_022994094.1">
    <property type="nucleotide sequence ID" value="NZ_CBDDTQ010000001.1"/>
</dbReference>
<keyword evidence="2" id="KW-0560">Oxidoreductase</keyword>
<dbReference type="Gene3D" id="3.40.50.720">
    <property type="entry name" value="NAD(P)-binding Rossmann-like Domain"/>
    <property type="match status" value="1"/>
</dbReference>
<dbReference type="Pfam" id="PF00106">
    <property type="entry name" value="adh_short"/>
    <property type="match status" value="1"/>
</dbReference>
<dbReference type="GO" id="GO:0016491">
    <property type="term" value="F:oxidoreductase activity"/>
    <property type="evidence" value="ECO:0007669"/>
    <property type="project" value="UniProtKB-KW"/>
</dbReference>
<protein>
    <submittedName>
        <fullName evidence="4">SDR family oxidoreductase</fullName>
    </submittedName>
</protein>
<dbReference type="InterPro" id="IPR002347">
    <property type="entry name" value="SDR_fam"/>
</dbReference>
<evidence type="ECO:0000313" key="5">
    <source>
        <dbReference type="Proteomes" id="UP001107961"/>
    </source>
</evidence>
<dbReference type="PANTHER" id="PTHR44196">
    <property type="entry name" value="DEHYDROGENASE/REDUCTASE SDR FAMILY MEMBER 7B"/>
    <property type="match status" value="1"/>
</dbReference>
<proteinExistence type="inferred from homology"/>
<keyword evidence="5" id="KW-1185">Reference proteome</keyword>
<dbReference type="InterPro" id="IPR036291">
    <property type="entry name" value="NAD(P)-bd_dom_sf"/>
</dbReference>
<dbReference type="InterPro" id="IPR020904">
    <property type="entry name" value="Sc_DH/Rdtase_CS"/>
</dbReference>
<evidence type="ECO:0000313" key="4">
    <source>
        <dbReference type="EMBL" id="MCE7507046.1"/>
    </source>
</evidence>
<comment type="similarity">
    <text evidence="1">Belongs to the short-chain dehydrogenases/reductases (SDR) family.</text>
</comment>
<accession>A0A9Q3ZCZ3</accession>
<gene>
    <name evidence="4" type="ORF">LZG35_00245</name>
</gene>
<dbReference type="EMBL" id="JAJVKT010000001">
    <property type="protein sequence ID" value="MCE7507046.1"/>
    <property type="molecule type" value="Genomic_DNA"/>
</dbReference>
<evidence type="ECO:0000256" key="2">
    <source>
        <dbReference type="ARBA" id="ARBA00023002"/>
    </source>
</evidence>
<dbReference type="GO" id="GO:0016020">
    <property type="term" value="C:membrane"/>
    <property type="evidence" value="ECO:0007669"/>
    <property type="project" value="TreeGrafter"/>
</dbReference>
<evidence type="ECO:0000256" key="1">
    <source>
        <dbReference type="ARBA" id="ARBA00006484"/>
    </source>
</evidence>
<dbReference type="NCBIfam" id="NF006565">
    <property type="entry name" value="PRK09072.1"/>
    <property type="match status" value="1"/>
</dbReference>
<evidence type="ECO:0000259" key="3">
    <source>
        <dbReference type="SMART" id="SM00822"/>
    </source>
</evidence>
<organism evidence="4 5">
    <name type="scientific">Alloalcanivorax xenomutans</name>
    <dbReference type="NCBI Taxonomy" id="1094342"/>
    <lineage>
        <taxon>Bacteria</taxon>
        <taxon>Pseudomonadati</taxon>
        <taxon>Pseudomonadota</taxon>
        <taxon>Gammaproteobacteria</taxon>
        <taxon>Oceanospirillales</taxon>
        <taxon>Alcanivoracaceae</taxon>
        <taxon>Alloalcanivorax</taxon>
    </lineage>
</organism>
<feature type="domain" description="Ketoreductase" evidence="3">
    <location>
        <begin position="7"/>
        <end position="230"/>
    </location>
</feature>
<comment type="caution">
    <text evidence="4">The sequence shown here is derived from an EMBL/GenBank/DDBJ whole genome shotgun (WGS) entry which is preliminary data.</text>
</comment>
<sequence>MNSLHDQTWLLIGASGGIGRAVLDRLVDLGATVIIAVRQPQPLHQWPGGSRVIPVRLDLAAQDLGAQLKQVITGHGLPDGMIHCAGVNRFVSAEGNDDLSLREILDVNLRSAMVVARELLPGFHRRGSGTLLFVGSTFGSIGYPGYSAYCASKFGLRGFVEALRRELADTRLCVRYVAPRATRTDMNGSEVEALNHQLGNHMDAPEKVAEHIISALSGRRATTFLGWPEKLFIRINALLPALVDKALRKQLPIIQRFLKKGAASP</sequence>
<dbReference type="InterPro" id="IPR057326">
    <property type="entry name" value="KR_dom"/>
</dbReference>
<name>A0A9Q3ZCZ3_9GAMM</name>
<dbReference type="KEGG" id="axe:P40_04915"/>
<dbReference type="SMART" id="SM00822">
    <property type="entry name" value="PKS_KR"/>
    <property type="match status" value="1"/>
</dbReference>
<dbReference type="PROSITE" id="PS00061">
    <property type="entry name" value="ADH_SHORT"/>
    <property type="match status" value="1"/>
</dbReference>
<dbReference type="Proteomes" id="UP001107961">
    <property type="component" value="Unassembled WGS sequence"/>
</dbReference>